<accession>A0A397VX08</accession>
<protein>
    <recommendedName>
        <fullName evidence="3">Serine-threonine/tyrosine-protein kinase catalytic domain-containing protein</fullName>
    </recommendedName>
</protein>
<dbReference type="Proteomes" id="UP000266673">
    <property type="component" value="Unassembled WGS sequence"/>
</dbReference>
<proteinExistence type="predicted"/>
<reference evidence="1 2" key="1">
    <citation type="submission" date="2018-06" db="EMBL/GenBank/DDBJ databases">
        <title>Comparative genomics reveals the genomic features of Rhizophagus irregularis, R. cerebriforme, R. diaphanum and Gigaspora rosea, and their symbiotic lifestyle signature.</title>
        <authorList>
            <person name="Morin E."/>
            <person name="San Clemente H."/>
            <person name="Chen E.C.H."/>
            <person name="De La Providencia I."/>
            <person name="Hainaut M."/>
            <person name="Kuo A."/>
            <person name="Kohler A."/>
            <person name="Murat C."/>
            <person name="Tang N."/>
            <person name="Roy S."/>
            <person name="Loubradou J."/>
            <person name="Henrissat B."/>
            <person name="Grigoriev I.V."/>
            <person name="Corradi N."/>
            <person name="Roux C."/>
            <person name="Martin F.M."/>
        </authorList>
    </citation>
    <scope>NUCLEOTIDE SEQUENCE [LARGE SCALE GENOMIC DNA]</scope>
    <source>
        <strain evidence="1 2">DAOM 194757</strain>
    </source>
</reference>
<name>A0A397VX08_9GLOM</name>
<evidence type="ECO:0000313" key="1">
    <source>
        <dbReference type="EMBL" id="RIB27064.1"/>
    </source>
</evidence>
<comment type="caution">
    <text evidence="1">The sequence shown here is derived from an EMBL/GenBank/DDBJ whole genome shotgun (WGS) entry which is preliminary data.</text>
</comment>
<keyword evidence="2" id="KW-1185">Reference proteome</keyword>
<evidence type="ECO:0000313" key="2">
    <source>
        <dbReference type="Proteomes" id="UP000266673"/>
    </source>
</evidence>
<dbReference type="OrthoDB" id="4062651at2759"/>
<organism evidence="1 2">
    <name type="scientific">Gigaspora rosea</name>
    <dbReference type="NCBI Taxonomy" id="44941"/>
    <lineage>
        <taxon>Eukaryota</taxon>
        <taxon>Fungi</taxon>
        <taxon>Fungi incertae sedis</taxon>
        <taxon>Mucoromycota</taxon>
        <taxon>Glomeromycotina</taxon>
        <taxon>Glomeromycetes</taxon>
        <taxon>Diversisporales</taxon>
        <taxon>Gigasporaceae</taxon>
        <taxon>Gigaspora</taxon>
    </lineage>
</organism>
<evidence type="ECO:0008006" key="3">
    <source>
        <dbReference type="Google" id="ProtNLM"/>
    </source>
</evidence>
<dbReference type="AlphaFoldDB" id="A0A397VX08"/>
<gene>
    <name evidence="1" type="ORF">C2G38_90838</name>
</gene>
<dbReference type="EMBL" id="QKWP01000111">
    <property type="protein sequence ID" value="RIB27064.1"/>
    <property type="molecule type" value="Genomic_DNA"/>
</dbReference>
<sequence length="94" mass="10891">MICNFGLRPKFAPGTPDCYVELTNQCMSSYSDKRPNVREIINKLNQWSIIVEDDIENVNDIDIKMRVISMRVISKSKMRVISKSKMRVIPISKI</sequence>